<evidence type="ECO:0000259" key="2">
    <source>
        <dbReference type="Pfam" id="PF09167"/>
    </source>
</evidence>
<reference evidence="3" key="1">
    <citation type="journal article" date="2019" name="Emerg. Microbes Infect.">
        <title>Comprehensive subspecies identification of 175 nontuberculous mycobacteria species based on 7547 genomic profiles.</title>
        <authorList>
            <person name="Matsumoto Y."/>
            <person name="Kinjo T."/>
            <person name="Motooka D."/>
            <person name="Nabeya D."/>
            <person name="Jung N."/>
            <person name="Uechi K."/>
            <person name="Horii T."/>
            <person name="Iida T."/>
            <person name="Fujita J."/>
            <person name="Nakamura S."/>
        </authorList>
    </citation>
    <scope>NUCLEOTIDE SEQUENCE [LARGE SCALE GENOMIC DNA]</scope>
    <source>
        <strain evidence="3">JCM 13671</strain>
    </source>
</reference>
<accession>A0A7I7XYR4</accession>
<dbReference type="InterPro" id="IPR029050">
    <property type="entry name" value="Immunoprotect_excell_Ig-like"/>
</dbReference>
<keyword evidence="4" id="KW-1185">Reference proteome</keyword>
<evidence type="ECO:0000313" key="3">
    <source>
        <dbReference type="EMBL" id="BBZ34131.1"/>
    </source>
</evidence>
<dbReference type="AlphaFoldDB" id="A0A7I7XYR4"/>
<gene>
    <name evidence="3" type="ORF">MCNF_27360</name>
</gene>
<proteinExistence type="predicted"/>
<protein>
    <recommendedName>
        <fullName evidence="2">MPT63-like domain-containing protein</fullName>
    </recommendedName>
</protein>
<dbReference type="GO" id="GO:0005615">
    <property type="term" value="C:extracellular space"/>
    <property type="evidence" value="ECO:0007669"/>
    <property type="project" value="InterPro"/>
</dbReference>
<organism evidence="3 4">
    <name type="scientific">Mycolicibacterium confluentis</name>
    <dbReference type="NCBI Taxonomy" id="28047"/>
    <lineage>
        <taxon>Bacteria</taxon>
        <taxon>Bacillati</taxon>
        <taxon>Actinomycetota</taxon>
        <taxon>Actinomycetes</taxon>
        <taxon>Mycobacteriales</taxon>
        <taxon>Mycobacteriaceae</taxon>
        <taxon>Mycolicibacterium</taxon>
    </lineage>
</organism>
<sequence>MPGMRRWFTTLLTVVATLALSGITVGAMPTAVAADSPIGRLGDTLRVQDGDLIADVTVLSLEPSEVPPGFGYPPRPPRQQVWKAKVAVQAVQVPNPYAMAVSFQFSGVTPTGDAYQPRNSDAPEALQYGLQNAPQGSAVGGFVYWDCYRDLVSNIVLTNKKTGQRLAQWNV</sequence>
<dbReference type="Gene3D" id="2.60.40.1240">
    <property type="match status" value="1"/>
</dbReference>
<dbReference type="Pfam" id="PF09167">
    <property type="entry name" value="DUF1942"/>
    <property type="match status" value="1"/>
</dbReference>
<dbReference type="InterPro" id="IPR015250">
    <property type="entry name" value="MPT63-like"/>
</dbReference>
<evidence type="ECO:0000313" key="4">
    <source>
        <dbReference type="Proteomes" id="UP000466931"/>
    </source>
</evidence>
<name>A0A7I7XYR4_9MYCO</name>
<dbReference type="Proteomes" id="UP000466931">
    <property type="component" value="Chromosome"/>
</dbReference>
<keyword evidence="1" id="KW-0732">Signal</keyword>
<feature type="domain" description="MPT63-like" evidence="2">
    <location>
        <begin position="38"/>
        <end position="157"/>
    </location>
</feature>
<dbReference type="SUPFAM" id="SSF81982">
    <property type="entry name" value="Antigen MPT63/MPB63 (immunoprotective extracellular protein)"/>
    <property type="match status" value="1"/>
</dbReference>
<evidence type="ECO:0000256" key="1">
    <source>
        <dbReference type="ARBA" id="ARBA00022729"/>
    </source>
</evidence>
<dbReference type="EMBL" id="AP022612">
    <property type="protein sequence ID" value="BBZ34131.1"/>
    <property type="molecule type" value="Genomic_DNA"/>
</dbReference>
<reference evidence="3" key="2">
    <citation type="submission" date="2020-02" db="EMBL/GenBank/DDBJ databases">
        <authorList>
            <person name="Matsumoto Y."/>
            <person name="Motooka D."/>
            <person name="Nakamura S."/>
        </authorList>
    </citation>
    <scope>NUCLEOTIDE SEQUENCE</scope>
    <source>
        <strain evidence="3">JCM 13671</strain>
    </source>
</reference>